<reference evidence="1 2" key="1">
    <citation type="submission" date="2018-01" db="EMBL/GenBank/DDBJ databases">
        <title>G. obscuriglobus.</title>
        <authorList>
            <person name="Franke J."/>
            <person name="Blomberg W."/>
            <person name="Selmecki A."/>
        </authorList>
    </citation>
    <scope>NUCLEOTIDE SEQUENCE [LARGE SCALE GENOMIC DNA]</scope>
    <source>
        <strain evidence="1 2">DSM 5831</strain>
    </source>
</reference>
<dbReference type="EMBL" id="CP025958">
    <property type="protein sequence ID" value="AWM39829.1"/>
    <property type="molecule type" value="Genomic_DNA"/>
</dbReference>
<organism evidence="1 2">
    <name type="scientific">Gemmata obscuriglobus</name>
    <dbReference type="NCBI Taxonomy" id="114"/>
    <lineage>
        <taxon>Bacteria</taxon>
        <taxon>Pseudomonadati</taxon>
        <taxon>Planctomycetota</taxon>
        <taxon>Planctomycetia</taxon>
        <taxon>Gemmatales</taxon>
        <taxon>Gemmataceae</taxon>
        <taxon>Gemmata</taxon>
    </lineage>
</organism>
<dbReference type="Proteomes" id="UP000245802">
    <property type="component" value="Chromosome"/>
</dbReference>
<protein>
    <submittedName>
        <fullName evidence="1">Uncharacterized protein</fullName>
    </submittedName>
</protein>
<keyword evidence="2" id="KW-1185">Reference proteome</keyword>
<sequence>MATAEGGFRLFGTKVPKVSCASGLAVRKMSGETMTEPTMREPEQIRQDAARKLVAVEVSDHFRAVLGCLLNKDWTTPRLVEMVITPDGHLLGRCDGEASFKAFLGASEDLLRNIHGVAPVAELDGDEIGYLVGKVAELKRQR</sequence>
<dbReference type="KEGG" id="gog:C1280_24360"/>
<evidence type="ECO:0000313" key="1">
    <source>
        <dbReference type="EMBL" id="AWM39829.1"/>
    </source>
</evidence>
<dbReference type="AlphaFoldDB" id="A0A2Z3GZ88"/>
<name>A0A2Z3GZ88_9BACT</name>
<proteinExistence type="predicted"/>
<gene>
    <name evidence="1" type="ORF">C1280_24360</name>
</gene>
<evidence type="ECO:0000313" key="2">
    <source>
        <dbReference type="Proteomes" id="UP000245802"/>
    </source>
</evidence>
<accession>A0A2Z3GZ88</accession>